<dbReference type="Pfam" id="PF20772">
    <property type="entry name" value="TACO1_YebC_N"/>
    <property type="match status" value="1"/>
</dbReference>
<dbReference type="InterPro" id="IPR017856">
    <property type="entry name" value="Integrase-like_N"/>
</dbReference>
<gene>
    <name evidence="4" type="ORF">ACRE_012680</name>
</gene>
<dbReference type="AlphaFoldDB" id="A0A086TEZ2"/>
<reference evidence="5" key="1">
    <citation type="journal article" date="2014" name="Genome Announc.">
        <title>Genome sequence and annotation of Acremonium chrysogenum, producer of the beta-lactam antibiotic cephalosporin C.</title>
        <authorList>
            <person name="Terfehr D."/>
            <person name="Dahlmann T.A."/>
            <person name="Specht T."/>
            <person name="Zadra I."/>
            <person name="Kuernsteiner H."/>
            <person name="Kueck U."/>
        </authorList>
    </citation>
    <scope>NUCLEOTIDE SEQUENCE [LARGE SCALE GENOMIC DNA]</scope>
    <source>
        <strain evidence="5">ATCC 11550 / CBS 779.69 / DSM 880 / IAM 14645 / JCM 23072 / IMI 49137</strain>
    </source>
</reference>
<dbReference type="Pfam" id="PF01709">
    <property type="entry name" value="Transcrip_reg"/>
    <property type="match status" value="1"/>
</dbReference>
<dbReference type="InterPro" id="IPR029072">
    <property type="entry name" value="YebC-like"/>
</dbReference>
<dbReference type="InterPro" id="IPR026564">
    <property type="entry name" value="Transcrip_reg_TACO1-like_dom3"/>
</dbReference>
<dbReference type="EMBL" id="JPKY01000006">
    <property type="protein sequence ID" value="KFH47924.1"/>
    <property type="molecule type" value="Genomic_DNA"/>
</dbReference>
<protein>
    <submittedName>
        <fullName evidence="4">Transcriptional regulatory protein-like protein</fullName>
    </submittedName>
</protein>
<comment type="similarity">
    <text evidence="1">Belongs to the TACO1 family.</text>
</comment>
<dbReference type="Proteomes" id="UP000029964">
    <property type="component" value="Unassembled WGS sequence"/>
</dbReference>
<dbReference type="STRING" id="857340.A0A086TEZ2"/>
<evidence type="ECO:0000313" key="5">
    <source>
        <dbReference type="Proteomes" id="UP000029964"/>
    </source>
</evidence>
<name>A0A086TEZ2_HAPC1</name>
<accession>A0A086TEZ2</accession>
<dbReference type="SUPFAM" id="SSF75625">
    <property type="entry name" value="YebC-like"/>
    <property type="match status" value="1"/>
</dbReference>
<keyword evidence="5" id="KW-1185">Reference proteome</keyword>
<sequence length="308" mass="34053">MRNRIHRPLAAVDLFLTRSSSSQAACPPIRHQPPCLLRQFATTPTACAGHNKWSKTKHIKAVTDKKKMNERVAFTKTITLYSRLYGDDVRFNPQLANAVSAASKASVPKSLIDAAIARGQGRSTTGIQLEPITLEALVPPNVAILVEAETDNKNRTLGDLRLVVKDCGGLSSSTAFYFTKRGRAVFKQKEGGPSLSDIFEEAIEHEGVEDVEELPDGGFLVWTEPALLTTITEAFGRKLDLEIVESDIVFDPNEETRVQIDSSETAETLENLFSGLREYTEVKGVYANVRQGAISDDEWNRINRHLDV</sequence>
<comment type="caution">
    <text evidence="4">The sequence shown here is derived from an EMBL/GenBank/DDBJ whole genome shotgun (WGS) entry which is preliminary data.</text>
</comment>
<dbReference type="InterPro" id="IPR002876">
    <property type="entry name" value="Transcrip_reg_TACO1-like"/>
</dbReference>
<evidence type="ECO:0000256" key="1">
    <source>
        <dbReference type="ARBA" id="ARBA00008724"/>
    </source>
</evidence>
<dbReference type="InterPro" id="IPR048300">
    <property type="entry name" value="TACO1_YebC-like_2nd/3rd_dom"/>
</dbReference>
<dbReference type="GO" id="GO:0005739">
    <property type="term" value="C:mitochondrion"/>
    <property type="evidence" value="ECO:0007669"/>
    <property type="project" value="TreeGrafter"/>
</dbReference>
<dbReference type="HOGENOM" id="CLU_062974_1_2_1"/>
<dbReference type="Gene3D" id="1.10.10.200">
    <property type="match status" value="1"/>
</dbReference>
<feature type="domain" description="TACO1/YebC-like N-terminal" evidence="3">
    <location>
        <begin position="51"/>
        <end position="121"/>
    </location>
</feature>
<proteinExistence type="inferred from homology"/>
<dbReference type="PANTHER" id="PTHR12532:SF0">
    <property type="entry name" value="TRANSLATIONAL ACTIVATOR OF CYTOCHROME C OXIDASE 1"/>
    <property type="match status" value="1"/>
</dbReference>
<dbReference type="InterPro" id="IPR049083">
    <property type="entry name" value="TACO1_YebC_N"/>
</dbReference>
<feature type="domain" description="TACO1/YebC-like second and third" evidence="2">
    <location>
        <begin position="130"/>
        <end position="289"/>
    </location>
</feature>
<dbReference type="OrthoDB" id="2017544at2759"/>
<evidence type="ECO:0000259" key="2">
    <source>
        <dbReference type="Pfam" id="PF01709"/>
    </source>
</evidence>
<dbReference type="Gene3D" id="3.30.70.980">
    <property type="match status" value="2"/>
</dbReference>
<evidence type="ECO:0000313" key="4">
    <source>
        <dbReference type="EMBL" id="KFH47924.1"/>
    </source>
</evidence>
<dbReference type="PANTHER" id="PTHR12532">
    <property type="entry name" value="TRANSLATIONAL ACTIVATOR OF CYTOCHROME C OXIDASE 1"/>
    <property type="match status" value="1"/>
</dbReference>
<evidence type="ECO:0000259" key="3">
    <source>
        <dbReference type="Pfam" id="PF20772"/>
    </source>
</evidence>
<organism evidence="4 5">
    <name type="scientific">Hapsidospora chrysogenum (strain ATCC 11550 / CBS 779.69 / DSM 880 / IAM 14645 / JCM 23072 / IMI 49137)</name>
    <name type="common">Acremonium chrysogenum</name>
    <dbReference type="NCBI Taxonomy" id="857340"/>
    <lineage>
        <taxon>Eukaryota</taxon>
        <taxon>Fungi</taxon>
        <taxon>Dikarya</taxon>
        <taxon>Ascomycota</taxon>
        <taxon>Pezizomycotina</taxon>
        <taxon>Sordariomycetes</taxon>
        <taxon>Hypocreomycetidae</taxon>
        <taxon>Hypocreales</taxon>
        <taxon>Bionectriaceae</taxon>
        <taxon>Hapsidospora</taxon>
    </lineage>
</organism>